<evidence type="ECO:0000313" key="2">
    <source>
        <dbReference type="EMBL" id="KAF8792712.1"/>
    </source>
</evidence>
<gene>
    <name evidence="2" type="ORF">HNY73_004281</name>
</gene>
<evidence type="ECO:0000313" key="3">
    <source>
        <dbReference type="Proteomes" id="UP000807504"/>
    </source>
</evidence>
<comment type="caution">
    <text evidence="2">The sequence shown here is derived from an EMBL/GenBank/DDBJ whole genome shotgun (WGS) entry which is preliminary data.</text>
</comment>
<feature type="compositionally biased region" description="Polar residues" evidence="1">
    <location>
        <begin position="65"/>
        <end position="81"/>
    </location>
</feature>
<keyword evidence="3" id="KW-1185">Reference proteome</keyword>
<accession>A0A8T0FQ51</accession>
<name>A0A8T0FQ51_ARGBR</name>
<reference evidence="2" key="2">
    <citation type="submission" date="2020-06" db="EMBL/GenBank/DDBJ databases">
        <authorList>
            <person name="Sheffer M."/>
        </authorList>
    </citation>
    <scope>NUCLEOTIDE SEQUENCE</scope>
</reference>
<protein>
    <submittedName>
        <fullName evidence="2">Uncharacterized protein</fullName>
    </submittedName>
</protein>
<dbReference type="EMBL" id="JABXBU010000003">
    <property type="protein sequence ID" value="KAF8792712.1"/>
    <property type="molecule type" value="Genomic_DNA"/>
</dbReference>
<dbReference type="AlphaFoldDB" id="A0A8T0FQ51"/>
<reference evidence="2" key="1">
    <citation type="journal article" date="2020" name="bioRxiv">
        <title>Chromosome-level reference genome of the European wasp spider Argiope bruennichi: a resource for studies on range expansion and evolutionary adaptation.</title>
        <authorList>
            <person name="Sheffer M.M."/>
            <person name="Hoppe A."/>
            <person name="Krehenwinkel H."/>
            <person name="Uhl G."/>
            <person name="Kuss A.W."/>
            <person name="Jensen L."/>
            <person name="Jensen C."/>
            <person name="Gillespie R.G."/>
            <person name="Hoff K.J."/>
            <person name="Prost S."/>
        </authorList>
    </citation>
    <scope>NUCLEOTIDE SEQUENCE</scope>
</reference>
<organism evidence="2 3">
    <name type="scientific">Argiope bruennichi</name>
    <name type="common">Wasp spider</name>
    <name type="synonym">Aranea bruennichi</name>
    <dbReference type="NCBI Taxonomy" id="94029"/>
    <lineage>
        <taxon>Eukaryota</taxon>
        <taxon>Metazoa</taxon>
        <taxon>Ecdysozoa</taxon>
        <taxon>Arthropoda</taxon>
        <taxon>Chelicerata</taxon>
        <taxon>Arachnida</taxon>
        <taxon>Araneae</taxon>
        <taxon>Araneomorphae</taxon>
        <taxon>Entelegynae</taxon>
        <taxon>Araneoidea</taxon>
        <taxon>Araneidae</taxon>
        <taxon>Argiope</taxon>
    </lineage>
</organism>
<feature type="compositionally biased region" description="Basic and acidic residues" evidence="1">
    <location>
        <begin position="18"/>
        <end position="30"/>
    </location>
</feature>
<dbReference type="Proteomes" id="UP000807504">
    <property type="component" value="Unassembled WGS sequence"/>
</dbReference>
<proteinExistence type="predicted"/>
<sequence>MHCSVRPRVLKKASQPTREMDHEEEKERGMKKNRTRSFLQHLLQKKGPRFRMQYIKETAGGSMSRGGQLNKTRTRLSWSSEKSLRLGKSVREKGWSFP</sequence>
<feature type="region of interest" description="Disordered" evidence="1">
    <location>
        <begin position="58"/>
        <end position="83"/>
    </location>
</feature>
<feature type="region of interest" description="Disordered" evidence="1">
    <location>
        <begin position="1"/>
        <end position="35"/>
    </location>
</feature>
<evidence type="ECO:0000256" key="1">
    <source>
        <dbReference type="SAM" id="MobiDB-lite"/>
    </source>
</evidence>